<protein>
    <submittedName>
        <fullName evidence="6">Sulfur-oxidizing protein SoxX</fullName>
    </submittedName>
</protein>
<dbReference type="PROSITE" id="PS51007">
    <property type="entry name" value="CYTC"/>
    <property type="match status" value="1"/>
</dbReference>
<keyword evidence="1 4" id="KW-0349">Heme</keyword>
<feature type="domain" description="Cytochrome c" evidence="5">
    <location>
        <begin position="51"/>
        <end position="155"/>
    </location>
</feature>
<name>A0ABV2L9Y9_9HYPH</name>
<comment type="caution">
    <text evidence="6">The sequence shown here is derived from an EMBL/GenBank/DDBJ whole genome shotgun (WGS) entry which is preliminary data.</text>
</comment>
<gene>
    <name evidence="6" type="ORF">ABID43_003090</name>
</gene>
<evidence type="ECO:0000256" key="2">
    <source>
        <dbReference type="ARBA" id="ARBA00022723"/>
    </source>
</evidence>
<evidence type="ECO:0000256" key="1">
    <source>
        <dbReference type="ARBA" id="ARBA00022617"/>
    </source>
</evidence>
<evidence type="ECO:0000256" key="4">
    <source>
        <dbReference type="PROSITE-ProRule" id="PRU00433"/>
    </source>
</evidence>
<dbReference type="InterPro" id="IPR030999">
    <property type="entry name" value="Thiosulf_SoxX"/>
</dbReference>
<evidence type="ECO:0000256" key="3">
    <source>
        <dbReference type="ARBA" id="ARBA00023004"/>
    </source>
</evidence>
<dbReference type="Proteomes" id="UP001549145">
    <property type="component" value="Unassembled WGS sequence"/>
</dbReference>
<proteinExistence type="predicted"/>
<accession>A0ABV2L9Y9</accession>
<evidence type="ECO:0000313" key="6">
    <source>
        <dbReference type="EMBL" id="MET3693540.1"/>
    </source>
</evidence>
<evidence type="ECO:0000313" key="7">
    <source>
        <dbReference type="Proteomes" id="UP001549145"/>
    </source>
</evidence>
<dbReference type="InterPro" id="IPR036909">
    <property type="entry name" value="Cyt_c-like_dom_sf"/>
</dbReference>
<dbReference type="NCBIfam" id="TIGR04485">
    <property type="entry name" value="thiosulf_SoxX"/>
    <property type="match status" value="1"/>
</dbReference>
<dbReference type="SUPFAM" id="SSF46626">
    <property type="entry name" value="Cytochrome c"/>
    <property type="match status" value="1"/>
</dbReference>
<keyword evidence="3 4" id="KW-0408">Iron</keyword>
<keyword evidence="7" id="KW-1185">Reference proteome</keyword>
<reference evidence="6 7" key="1">
    <citation type="submission" date="2024-06" db="EMBL/GenBank/DDBJ databases">
        <title>Genomic Encyclopedia of Type Strains, Phase IV (KMG-IV): sequencing the most valuable type-strain genomes for metagenomic binning, comparative biology and taxonomic classification.</title>
        <authorList>
            <person name="Goeker M."/>
        </authorList>
    </citation>
    <scope>NUCLEOTIDE SEQUENCE [LARGE SCALE GENOMIC DNA]</scope>
    <source>
        <strain evidence="6 7">DSM 21331</strain>
    </source>
</reference>
<dbReference type="EMBL" id="JBEPMM010000008">
    <property type="protein sequence ID" value="MET3693540.1"/>
    <property type="molecule type" value="Genomic_DNA"/>
</dbReference>
<dbReference type="RefSeq" id="WP_373320847.1">
    <property type="nucleotide sequence ID" value="NZ_BPQL01000024.1"/>
</dbReference>
<organism evidence="6 7">
    <name type="scientific">Methylobacterium goesingense</name>
    <dbReference type="NCBI Taxonomy" id="243690"/>
    <lineage>
        <taxon>Bacteria</taxon>
        <taxon>Pseudomonadati</taxon>
        <taxon>Pseudomonadota</taxon>
        <taxon>Alphaproteobacteria</taxon>
        <taxon>Hyphomicrobiales</taxon>
        <taxon>Methylobacteriaceae</taxon>
        <taxon>Methylobacterium</taxon>
    </lineage>
</organism>
<dbReference type="InterPro" id="IPR009056">
    <property type="entry name" value="Cyt_c-like_dom"/>
</dbReference>
<dbReference type="Gene3D" id="1.10.760.10">
    <property type="entry name" value="Cytochrome c-like domain"/>
    <property type="match status" value="1"/>
</dbReference>
<keyword evidence="2 4" id="KW-0479">Metal-binding</keyword>
<evidence type="ECO:0000259" key="5">
    <source>
        <dbReference type="PROSITE" id="PS51007"/>
    </source>
</evidence>
<sequence>MRRKLRWLWIGCALLAARVEAGEEAEPGAERLRPVAIVDGAIPASLTGVPGDPVRGRALVVDRTKGLCLLCHAGPFPEERFTGNLGPALDGIGDRLAPSALRLRLVDGRVLNPDTIMPSYYSLAGTTRVGAAWRGRPVLEPQEIEDIVAFLASLRDTPSERPAP</sequence>